<feature type="transmembrane region" description="Helical" evidence="12">
    <location>
        <begin position="581"/>
        <end position="603"/>
    </location>
</feature>
<evidence type="ECO:0000256" key="7">
    <source>
        <dbReference type="ARBA" id="ARBA00022989"/>
    </source>
</evidence>
<dbReference type="GO" id="GO:0005886">
    <property type="term" value="C:plasma membrane"/>
    <property type="evidence" value="ECO:0007669"/>
    <property type="project" value="UniProtKB-SubCell"/>
</dbReference>
<feature type="transmembrane region" description="Helical" evidence="12">
    <location>
        <begin position="220"/>
        <end position="243"/>
    </location>
</feature>
<feature type="transmembrane region" description="Helical" evidence="12">
    <location>
        <begin position="339"/>
        <end position="362"/>
    </location>
</feature>
<evidence type="ECO:0000256" key="8">
    <source>
        <dbReference type="ARBA" id="ARBA00023065"/>
    </source>
</evidence>
<evidence type="ECO:0000256" key="10">
    <source>
        <dbReference type="ARBA" id="ARBA00023303"/>
    </source>
</evidence>
<dbReference type="Pfam" id="PF03189">
    <property type="entry name" value="Otopetrin"/>
    <property type="match status" value="1"/>
</dbReference>
<feature type="compositionally biased region" description="Polar residues" evidence="11">
    <location>
        <begin position="17"/>
        <end position="27"/>
    </location>
</feature>
<organism evidence="13">
    <name type="scientific">Diabrotica virgifera virgifera</name>
    <name type="common">western corn rootworm</name>
    <dbReference type="NCBI Taxonomy" id="50390"/>
    <lineage>
        <taxon>Eukaryota</taxon>
        <taxon>Metazoa</taxon>
        <taxon>Ecdysozoa</taxon>
        <taxon>Arthropoda</taxon>
        <taxon>Hexapoda</taxon>
        <taxon>Insecta</taxon>
        <taxon>Pterygota</taxon>
        <taxon>Neoptera</taxon>
        <taxon>Endopterygota</taxon>
        <taxon>Coleoptera</taxon>
        <taxon>Polyphaga</taxon>
        <taxon>Cucujiformia</taxon>
        <taxon>Chrysomeloidea</taxon>
        <taxon>Chrysomelidae</taxon>
        <taxon>Galerucinae</taxon>
        <taxon>Diabroticina</taxon>
        <taxon>Diabroticites</taxon>
        <taxon>Diabrotica</taxon>
    </lineage>
</organism>
<feature type="transmembrane region" description="Helical" evidence="12">
    <location>
        <begin position="609"/>
        <end position="633"/>
    </location>
</feature>
<comment type="subcellular location">
    <subcellularLocation>
        <location evidence="1">Cell membrane</location>
        <topology evidence="1">Multi-pass membrane protein</topology>
    </subcellularLocation>
</comment>
<keyword evidence="4" id="KW-1003">Cell membrane</keyword>
<feature type="transmembrane region" description="Helical" evidence="12">
    <location>
        <begin position="255"/>
        <end position="278"/>
    </location>
</feature>
<evidence type="ECO:0000256" key="5">
    <source>
        <dbReference type="ARBA" id="ARBA00022692"/>
    </source>
</evidence>
<feature type="transmembrane region" description="Helical" evidence="12">
    <location>
        <begin position="722"/>
        <end position="739"/>
    </location>
</feature>
<proteinExistence type="inferred from homology"/>
<feature type="transmembrane region" description="Helical" evidence="12">
    <location>
        <begin position="413"/>
        <end position="432"/>
    </location>
</feature>
<comment type="similarity">
    <text evidence="2">Belongs to the otopetrin family.</text>
</comment>
<evidence type="ECO:0000256" key="9">
    <source>
        <dbReference type="ARBA" id="ARBA00023136"/>
    </source>
</evidence>
<dbReference type="PANTHER" id="PTHR21522:SF58">
    <property type="entry name" value="AGAP000074-PA"/>
    <property type="match status" value="1"/>
</dbReference>
<feature type="transmembrane region" description="Helical" evidence="12">
    <location>
        <begin position="682"/>
        <end position="701"/>
    </location>
</feature>
<evidence type="ECO:0000256" key="6">
    <source>
        <dbReference type="ARBA" id="ARBA00022781"/>
    </source>
</evidence>
<keyword evidence="9 12" id="KW-0472">Membrane</keyword>
<gene>
    <name evidence="13" type="primary">LOC114330430</name>
</gene>
<evidence type="ECO:0000256" key="11">
    <source>
        <dbReference type="SAM" id="MobiDB-lite"/>
    </source>
</evidence>
<dbReference type="AlphaFoldDB" id="A0A6P7FKQ1"/>
<feature type="region of interest" description="Disordered" evidence="11">
    <location>
        <begin position="1"/>
        <end position="29"/>
    </location>
</feature>
<accession>A0A6P7FKQ1</accession>
<sequence>MPENVTLPENSERDEFNLNNPPTNNAASERPEKIFTIEDISDSEGTPSIRTVPIRIKGDDLSLASSEDILERSKNNIRVRHAISTNDVPSAYFLPRRINSTSDFRNYKYQKSEPKKSDKMVLKLVVPGNSRSASPIPSFHNNQYYSACSIEQMLGNGHFKERLKPPRLNVVNPDTNGAYINRGYSASDLAGSPLTPRTPSAFIPDNPTPHEEKKRTFSGILVTTFSIFYALFNVTVGLALYVTDILDPSNPTAEIFSVYLVIVSFFYISFLIIDISIFSNKKKKYENAVEKNLCGENLKATQTEDGEFEFEINVPELLKHGKSIQHSYCFKKDRHSTNFYLKIGAAAFCFGHLIHAGILVGYQLVFITEDSAMFYECGSIPTFLLDLLYPIYSFFVLFFIFKYSNIVINKYTVLARFGIMHLLSSSICFWIWTIMRETLEAIASKKITANKEEMDSEETTSKLSEPFALPLSSFALNGLELLRQSPDFSLRRFTKICVDNDSFMAVIYKNISPYLYPFSVEFSILVVGVLFVIWQNIEQCEDAENEDLSTLPCSILSELPLPDKEGNVVIHADCHSSNKGLFGGFVVLVLTVVSSILFFIAVYDEDKDAVIGLTINLVTSIAILSVMFLACIFAYRQITKLDFNTASHNVLDIVLLFVCIPAFFLNGVFSIIPAIINKNAMSTVSIILEILQVLVQTAFLQDGVRRSSNTKELRKTKPGRELVSFLILANISLWILQTFEVKAHGLQDNRYDFYGKELWTILGHMCLPLMMFYRFHASVCFVDVWKYAYVPSGH</sequence>
<keyword evidence="3" id="KW-0813">Transport</keyword>
<protein>
    <submittedName>
        <fullName evidence="13">Proton channel OtopLc-like</fullName>
    </submittedName>
</protein>
<keyword evidence="10" id="KW-0407">Ion channel</keyword>
<evidence type="ECO:0000256" key="12">
    <source>
        <dbReference type="SAM" id="Phobius"/>
    </source>
</evidence>
<keyword evidence="8" id="KW-0406">Ion transport</keyword>
<evidence type="ECO:0000313" key="13">
    <source>
        <dbReference type="RefSeq" id="XP_028135572.1"/>
    </source>
</evidence>
<feature type="transmembrane region" description="Helical" evidence="12">
    <location>
        <begin position="514"/>
        <end position="534"/>
    </location>
</feature>
<evidence type="ECO:0000256" key="1">
    <source>
        <dbReference type="ARBA" id="ARBA00004651"/>
    </source>
</evidence>
<keyword evidence="7 12" id="KW-1133">Transmembrane helix</keyword>
<reference evidence="13" key="1">
    <citation type="submission" date="2025-08" db="UniProtKB">
        <authorList>
            <consortium name="RefSeq"/>
        </authorList>
    </citation>
    <scope>IDENTIFICATION</scope>
    <source>
        <tissue evidence="13">Whole insect</tissue>
    </source>
</reference>
<feature type="transmembrane region" description="Helical" evidence="12">
    <location>
        <begin position="382"/>
        <end position="401"/>
    </location>
</feature>
<evidence type="ECO:0000256" key="4">
    <source>
        <dbReference type="ARBA" id="ARBA00022475"/>
    </source>
</evidence>
<dbReference type="InterPro" id="IPR004878">
    <property type="entry name" value="Otopetrin"/>
</dbReference>
<evidence type="ECO:0000256" key="3">
    <source>
        <dbReference type="ARBA" id="ARBA00022448"/>
    </source>
</evidence>
<dbReference type="RefSeq" id="XP_028135572.1">
    <property type="nucleotide sequence ID" value="XM_028279771.1"/>
</dbReference>
<dbReference type="GO" id="GO:0015252">
    <property type="term" value="F:proton channel activity"/>
    <property type="evidence" value="ECO:0007669"/>
    <property type="project" value="InterPro"/>
</dbReference>
<keyword evidence="6" id="KW-0375">Hydrogen ion transport</keyword>
<name>A0A6P7FKQ1_DIAVI</name>
<keyword evidence="5 12" id="KW-0812">Transmembrane</keyword>
<evidence type="ECO:0000256" key="2">
    <source>
        <dbReference type="ARBA" id="ARBA00006513"/>
    </source>
</evidence>
<feature type="transmembrane region" description="Helical" evidence="12">
    <location>
        <begin position="759"/>
        <end position="776"/>
    </location>
</feature>
<feature type="transmembrane region" description="Helical" evidence="12">
    <location>
        <begin position="653"/>
        <end position="676"/>
    </location>
</feature>
<dbReference type="InParanoid" id="A0A6P7FKQ1"/>
<dbReference type="PANTHER" id="PTHR21522">
    <property type="entry name" value="PROTON CHANNEL OTOP"/>
    <property type="match status" value="1"/>
</dbReference>